<dbReference type="EMBL" id="CAJJDM010000169">
    <property type="protein sequence ID" value="CAD8115127.1"/>
    <property type="molecule type" value="Genomic_DNA"/>
</dbReference>
<proteinExistence type="predicted"/>
<dbReference type="Proteomes" id="UP000688137">
    <property type="component" value="Unassembled WGS sequence"/>
</dbReference>
<organism evidence="1 2">
    <name type="scientific">Paramecium primaurelia</name>
    <dbReference type="NCBI Taxonomy" id="5886"/>
    <lineage>
        <taxon>Eukaryota</taxon>
        <taxon>Sar</taxon>
        <taxon>Alveolata</taxon>
        <taxon>Ciliophora</taxon>
        <taxon>Intramacronucleata</taxon>
        <taxon>Oligohymenophorea</taxon>
        <taxon>Peniculida</taxon>
        <taxon>Parameciidae</taxon>
        <taxon>Paramecium</taxon>
    </lineage>
</organism>
<sequence length="118" mass="14312">MRNNFCLICKIQTELINRIDNKLIYLGFPIFQIQIEFIHLFKCLNYKLIQISPQSIIHQDQQINQKKIILGTPFFAIRWWYFFESNPQQIKQKSLEKCKMLKNECIIQNLYTLFSHKV</sequence>
<accession>A0A8S1QKB7</accession>
<gene>
    <name evidence="1" type="ORF">PPRIM_AZ9-3.1.T1620122</name>
</gene>
<reference evidence="1" key="1">
    <citation type="submission" date="2021-01" db="EMBL/GenBank/DDBJ databases">
        <authorList>
            <consortium name="Genoscope - CEA"/>
            <person name="William W."/>
        </authorList>
    </citation>
    <scope>NUCLEOTIDE SEQUENCE</scope>
</reference>
<dbReference type="AlphaFoldDB" id="A0A8S1QKB7"/>
<evidence type="ECO:0000313" key="2">
    <source>
        <dbReference type="Proteomes" id="UP000688137"/>
    </source>
</evidence>
<comment type="caution">
    <text evidence="1">The sequence shown here is derived from an EMBL/GenBank/DDBJ whole genome shotgun (WGS) entry which is preliminary data.</text>
</comment>
<evidence type="ECO:0000313" key="1">
    <source>
        <dbReference type="EMBL" id="CAD8115127.1"/>
    </source>
</evidence>
<keyword evidence="2" id="KW-1185">Reference proteome</keyword>
<protein>
    <submittedName>
        <fullName evidence="1">Uncharacterized protein</fullName>
    </submittedName>
</protein>
<name>A0A8S1QKB7_PARPR</name>